<sequence length="322" mass="37272">MYLLFYFLGIFNLLLAFAQQPRLIVEMKTNTSIIRVHQCGSRRDLCLNTRGTNTIQSSINMDEPLRAIHEYSNTMLCSLLWNPEPNNVLVIGLGGGVIPRTFRYYYPKTIIDIVEIDPNIVQIAKEHFLFKIDPLMNLFVNDARLYIRSVINQQLKTYDIIFSDAFTESDEGTPFHLKTVEYLFELKQLLSKQNGILVTYIQKDSSDYYNSRQTYSFVFKYNYAFSGQTCNCVVLVSYDNHLFPILTQTQMINNAIIIQENKQFMFNLTMEALKLENDEHKWSNSGTVLNDRARFVATIVGKNYFSFYSAIANDIKPSGSVY</sequence>
<protein>
    <recommendedName>
        <fullName evidence="6">PABS domain-containing protein</fullName>
    </recommendedName>
</protein>
<name>A0A814VKT8_9BILA</name>
<dbReference type="InterPro" id="IPR029063">
    <property type="entry name" value="SAM-dependent_MTases_sf"/>
</dbReference>
<dbReference type="SUPFAM" id="SSF53335">
    <property type="entry name" value="S-adenosyl-L-methionine-dependent methyltransferases"/>
    <property type="match status" value="1"/>
</dbReference>
<accession>A0A814VKT8</accession>
<keyword evidence="2 4" id="KW-0808">Transferase</keyword>
<evidence type="ECO:0000313" key="9">
    <source>
        <dbReference type="Proteomes" id="UP000663829"/>
    </source>
</evidence>
<evidence type="ECO:0000256" key="3">
    <source>
        <dbReference type="ARBA" id="ARBA00023115"/>
    </source>
</evidence>
<comment type="similarity">
    <text evidence="1">Belongs to the spermidine/spermine synthase family.</text>
</comment>
<evidence type="ECO:0000313" key="7">
    <source>
        <dbReference type="EMBL" id="CAF1189414.1"/>
    </source>
</evidence>
<evidence type="ECO:0000256" key="2">
    <source>
        <dbReference type="ARBA" id="ARBA00022679"/>
    </source>
</evidence>
<dbReference type="Proteomes" id="UP000663829">
    <property type="component" value="Unassembled WGS sequence"/>
</dbReference>
<organism evidence="7 9">
    <name type="scientific">Didymodactylos carnosus</name>
    <dbReference type="NCBI Taxonomy" id="1234261"/>
    <lineage>
        <taxon>Eukaryota</taxon>
        <taxon>Metazoa</taxon>
        <taxon>Spiralia</taxon>
        <taxon>Gnathifera</taxon>
        <taxon>Rotifera</taxon>
        <taxon>Eurotatoria</taxon>
        <taxon>Bdelloidea</taxon>
        <taxon>Philodinida</taxon>
        <taxon>Philodinidae</taxon>
        <taxon>Didymodactylos</taxon>
    </lineage>
</organism>
<dbReference type="InterPro" id="IPR030374">
    <property type="entry name" value="PABS"/>
</dbReference>
<evidence type="ECO:0000256" key="5">
    <source>
        <dbReference type="SAM" id="SignalP"/>
    </source>
</evidence>
<dbReference type="Gene3D" id="3.40.50.150">
    <property type="entry name" value="Vaccinia Virus protein VP39"/>
    <property type="match status" value="1"/>
</dbReference>
<dbReference type="EMBL" id="CAJOBC010008146">
    <property type="protein sequence ID" value="CAF3953660.1"/>
    <property type="molecule type" value="Genomic_DNA"/>
</dbReference>
<feature type="chain" id="PRO_5035685658" description="PABS domain-containing protein" evidence="5">
    <location>
        <begin position="19"/>
        <end position="322"/>
    </location>
</feature>
<feature type="domain" description="PABS" evidence="6">
    <location>
        <begin position="1"/>
        <end position="248"/>
    </location>
</feature>
<keyword evidence="9" id="KW-1185">Reference proteome</keyword>
<dbReference type="GO" id="GO:0016740">
    <property type="term" value="F:transferase activity"/>
    <property type="evidence" value="ECO:0007669"/>
    <property type="project" value="UniProtKB-UniRule"/>
</dbReference>
<proteinExistence type="inferred from homology"/>
<dbReference type="NCBIfam" id="NF037959">
    <property type="entry name" value="MFS_SpdSyn"/>
    <property type="match status" value="1"/>
</dbReference>
<evidence type="ECO:0000256" key="1">
    <source>
        <dbReference type="ARBA" id="ARBA00007867"/>
    </source>
</evidence>
<dbReference type="Proteomes" id="UP000681722">
    <property type="component" value="Unassembled WGS sequence"/>
</dbReference>
<dbReference type="EMBL" id="CAJNOQ010008145">
    <property type="protein sequence ID" value="CAF1189414.1"/>
    <property type="molecule type" value="Genomic_DNA"/>
</dbReference>
<evidence type="ECO:0000313" key="8">
    <source>
        <dbReference type="EMBL" id="CAF3953660.1"/>
    </source>
</evidence>
<dbReference type="OrthoDB" id="2016285at2759"/>
<dbReference type="PANTHER" id="PTHR43317">
    <property type="entry name" value="THERMOSPERMINE SYNTHASE ACAULIS5"/>
    <property type="match status" value="1"/>
</dbReference>
<dbReference type="CDD" id="cd02440">
    <property type="entry name" value="AdoMet_MTases"/>
    <property type="match status" value="1"/>
</dbReference>
<feature type="active site" description="Proton acceptor" evidence="4">
    <location>
        <position position="164"/>
    </location>
</feature>
<evidence type="ECO:0000259" key="6">
    <source>
        <dbReference type="PROSITE" id="PS51006"/>
    </source>
</evidence>
<reference evidence="7" key="1">
    <citation type="submission" date="2021-02" db="EMBL/GenBank/DDBJ databases">
        <authorList>
            <person name="Nowell W R."/>
        </authorList>
    </citation>
    <scope>NUCLEOTIDE SEQUENCE</scope>
</reference>
<feature type="signal peptide" evidence="5">
    <location>
        <begin position="1"/>
        <end position="18"/>
    </location>
</feature>
<keyword evidence="5" id="KW-0732">Signal</keyword>
<comment type="caution">
    <text evidence="7">The sequence shown here is derived from an EMBL/GenBank/DDBJ whole genome shotgun (WGS) entry which is preliminary data.</text>
</comment>
<dbReference type="AlphaFoldDB" id="A0A814VKT8"/>
<keyword evidence="3 4" id="KW-0620">Polyamine biosynthesis</keyword>
<dbReference type="PANTHER" id="PTHR43317:SF1">
    <property type="entry name" value="THERMOSPERMINE SYNTHASE ACAULIS5"/>
    <property type="match status" value="1"/>
</dbReference>
<gene>
    <name evidence="7" type="ORF">GPM918_LOCUS23124</name>
    <name evidence="8" type="ORF">SRO942_LOCUS23123</name>
</gene>
<dbReference type="GO" id="GO:0006596">
    <property type="term" value="P:polyamine biosynthetic process"/>
    <property type="evidence" value="ECO:0007669"/>
    <property type="project" value="UniProtKB-UniRule"/>
</dbReference>
<evidence type="ECO:0000256" key="4">
    <source>
        <dbReference type="PROSITE-ProRule" id="PRU00354"/>
    </source>
</evidence>
<dbReference type="PROSITE" id="PS51006">
    <property type="entry name" value="PABS_2"/>
    <property type="match status" value="1"/>
</dbReference>
<dbReference type="Pfam" id="PF01564">
    <property type="entry name" value="Spermine_synth"/>
    <property type="match status" value="1"/>
</dbReference>